<dbReference type="GO" id="GO:0032259">
    <property type="term" value="P:methylation"/>
    <property type="evidence" value="ECO:0007669"/>
    <property type="project" value="UniProtKB-KW"/>
</dbReference>
<protein>
    <submittedName>
        <fullName evidence="8">Precorrin-6A reductase</fullName>
        <ecNumber evidence="8">1.3.1.54</ecNumber>
    </submittedName>
</protein>
<dbReference type="Proteomes" id="UP000823886">
    <property type="component" value="Unassembled WGS sequence"/>
</dbReference>
<dbReference type="Gene3D" id="3.40.50.150">
    <property type="entry name" value="Vaccinia Virus protein VP39"/>
    <property type="match status" value="1"/>
</dbReference>
<dbReference type="PROSITE" id="PS51014">
    <property type="entry name" value="COBK_CBIJ"/>
    <property type="match status" value="1"/>
</dbReference>
<evidence type="ECO:0000313" key="8">
    <source>
        <dbReference type="EMBL" id="HJC63020.1"/>
    </source>
</evidence>
<dbReference type="GO" id="GO:0009236">
    <property type="term" value="P:cobalamin biosynthetic process"/>
    <property type="evidence" value="ECO:0007669"/>
    <property type="project" value="UniProtKB-KW"/>
</dbReference>
<evidence type="ECO:0000256" key="6">
    <source>
        <dbReference type="ARBA" id="ARBA00023002"/>
    </source>
</evidence>
<comment type="caution">
    <text evidence="8">The sequence shown here is derived from an EMBL/GenBank/DDBJ whole genome shotgun (WGS) entry which is preliminary data.</text>
</comment>
<dbReference type="Pfam" id="PF02571">
    <property type="entry name" value="CbiJ"/>
    <property type="match status" value="1"/>
</dbReference>
<dbReference type="NCBIfam" id="TIGR02467">
    <property type="entry name" value="CbiE"/>
    <property type="match status" value="1"/>
</dbReference>
<accession>A0A9D2PNE8</accession>
<dbReference type="SUPFAM" id="SSF53335">
    <property type="entry name" value="S-adenosyl-L-methionine-dependent methyltransferases"/>
    <property type="match status" value="1"/>
</dbReference>
<keyword evidence="6 8" id="KW-0560">Oxidoreductase</keyword>
<gene>
    <name evidence="8" type="primary">cobK</name>
    <name evidence="8" type="ORF">H9753_05305</name>
</gene>
<evidence type="ECO:0000259" key="7">
    <source>
        <dbReference type="Pfam" id="PF00590"/>
    </source>
</evidence>
<dbReference type="GO" id="GO:0016994">
    <property type="term" value="F:precorrin-6A reductase activity"/>
    <property type="evidence" value="ECO:0007669"/>
    <property type="project" value="UniProtKB-EC"/>
</dbReference>
<dbReference type="InterPro" id="IPR035996">
    <property type="entry name" value="4pyrrol_Methylase_sf"/>
</dbReference>
<keyword evidence="3" id="KW-0489">Methyltransferase</keyword>
<dbReference type="CDD" id="cd11644">
    <property type="entry name" value="Precorrin-6Y-MT"/>
    <property type="match status" value="1"/>
</dbReference>
<dbReference type="InterPro" id="IPR014776">
    <property type="entry name" value="4pyrrole_Mease_sub2"/>
</dbReference>
<comment type="pathway">
    <text evidence="1">Cofactor biosynthesis; adenosylcobalamin biosynthesis.</text>
</comment>
<feature type="non-terminal residue" evidence="8">
    <location>
        <position position="537"/>
    </location>
</feature>
<dbReference type="NCBIfam" id="TIGR00715">
    <property type="entry name" value="precor6x_red"/>
    <property type="match status" value="1"/>
</dbReference>
<evidence type="ECO:0000256" key="3">
    <source>
        <dbReference type="ARBA" id="ARBA00022603"/>
    </source>
</evidence>
<proteinExistence type="predicted"/>
<evidence type="ECO:0000256" key="4">
    <source>
        <dbReference type="ARBA" id="ARBA00022679"/>
    </source>
</evidence>
<dbReference type="Gene3D" id="3.40.1010.10">
    <property type="entry name" value="Cobalt-precorrin-4 Transmethylase, Domain 1"/>
    <property type="match status" value="1"/>
</dbReference>
<dbReference type="InterPro" id="IPR000878">
    <property type="entry name" value="4pyrrol_Mease"/>
</dbReference>
<organism evidence="8 9">
    <name type="scientific">Candidatus Blautia merdavium</name>
    <dbReference type="NCBI Taxonomy" id="2838494"/>
    <lineage>
        <taxon>Bacteria</taxon>
        <taxon>Bacillati</taxon>
        <taxon>Bacillota</taxon>
        <taxon>Clostridia</taxon>
        <taxon>Lachnospirales</taxon>
        <taxon>Lachnospiraceae</taxon>
        <taxon>Blautia</taxon>
    </lineage>
</organism>
<reference evidence="8" key="1">
    <citation type="journal article" date="2021" name="PeerJ">
        <title>Extensive microbial diversity within the chicken gut microbiome revealed by metagenomics and culture.</title>
        <authorList>
            <person name="Gilroy R."/>
            <person name="Ravi A."/>
            <person name="Getino M."/>
            <person name="Pursley I."/>
            <person name="Horton D.L."/>
            <person name="Alikhan N.F."/>
            <person name="Baker D."/>
            <person name="Gharbi K."/>
            <person name="Hall N."/>
            <person name="Watson M."/>
            <person name="Adriaenssens E.M."/>
            <person name="Foster-Nyarko E."/>
            <person name="Jarju S."/>
            <person name="Secka A."/>
            <person name="Antonio M."/>
            <person name="Oren A."/>
            <person name="Chaudhuri R.R."/>
            <person name="La Ragione R."/>
            <person name="Hildebrand F."/>
            <person name="Pallen M.J."/>
        </authorList>
    </citation>
    <scope>NUCLEOTIDE SEQUENCE</scope>
    <source>
        <strain evidence="8">ChiBcec2-3848</strain>
    </source>
</reference>
<keyword evidence="2" id="KW-0169">Cobalamin biosynthesis</keyword>
<evidence type="ECO:0000256" key="5">
    <source>
        <dbReference type="ARBA" id="ARBA00022691"/>
    </source>
</evidence>
<name>A0A9D2PNE8_9FIRM</name>
<dbReference type="InterPro" id="IPR012818">
    <property type="entry name" value="CbiE"/>
</dbReference>
<keyword evidence="4" id="KW-0808">Transferase</keyword>
<dbReference type="EC" id="1.3.1.54" evidence="8"/>
<keyword evidence="5" id="KW-0949">S-adenosyl-L-methionine</keyword>
<dbReference type="InterPro" id="IPR003723">
    <property type="entry name" value="Precorrin-6x_reduct"/>
</dbReference>
<dbReference type="PANTHER" id="PTHR36925">
    <property type="entry name" value="COBALT-PRECORRIN-6A REDUCTASE"/>
    <property type="match status" value="1"/>
</dbReference>
<dbReference type="PANTHER" id="PTHR36925:SF1">
    <property type="entry name" value="COBALT-PRECORRIN-6A REDUCTASE"/>
    <property type="match status" value="1"/>
</dbReference>
<dbReference type="GO" id="GO:0008276">
    <property type="term" value="F:protein methyltransferase activity"/>
    <property type="evidence" value="ECO:0007669"/>
    <property type="project" value="InterPro"/>
</dbReference>
<dbReference type="Pfam" id="PF00590">
    <property type="entry name" value="TP_methylase"/>
    <property type="match status" value="1"/>
</dbReference>
<reference evidence="8" key="2">
    <citation type="submission" date="2021-04" db="EMBL/GenBank/DDBJ databases">
        <authorList>
            <person name="Gilroy R."/>
        </authorList>
    </citation>
    <scope>NUCLEOTIDE SEQUENCE</scope>
    <source>
        <strain evidence="8">ChiBcec2-3848</strain>
    </source>
</reference>
<dbReference type="EMBL" id="DWVZ01000067">
    <property type="protein sequence ID" value="HJC63020.1"/>
    <property type="molecule type" value="Genomic_DNA"/>
</dbReference>
<evidence type="ECO:0000313" key="9">
    <source>
        <dbReference type="Proteomes" id="UP000823886"/>
    </source>
</evidence>
<feature type="domain" description="Tetrapyrrole methylase" evidence="7">
    <location>
        <begin position="260"/>
        <end position="443"/>
    </location>
</feature>
<sequence length="537" mass="59195">MCRIILFAGTTEGREIAEFLDKKQVPARVCVATEYGEELLPKSPFLQVSHERLDEPQMEQLFKEQGARLILDATHPYAAQVTENIKTACEKCGVSYVRILRENEGSEELSHCVYTDTVEEAVEFLEKTQGNILVTTGSKEAAKYTALSGYQKRVFLRILSVPQAVEQCARLGFEGRNLICMQGPFSLELNTAMLRQYDCRYLVTKMSGNTGGFLEKIRAAKDCGCTLVVIGRPVKEEGISVKETKRLLYKKLSLQADPEIFLVGIGMGDRRSRTLEADRVLDEADLIIGARRMVEACAKKGQDTWVEYDSQKILAYIQAHPEYEKVAVVLSGDTGFYSGAKKLADALGGRVRLLCGIASPVYFMSRIGLSWDDAVLASAHGKIANLTALIRQNRKVFAILGTRDGVSGLAKKLTAYGMGEVTLYVGENLSYPEEKISSGPARDFTDYEASLLSVVCAVNEKAQPLLSTHGLSDEAFLRDKVPMTKEEVRTVSLSKLRLQTDSVCWDVGAGTGSVSVEMALRAWDGRVYAVEKKEAAV</sequence>
<dbReference type="InterPro" id="IPR014777">
    <property type="entry name" value="4pyrrole_Mease_sub1"/>
</dbReference>
<evidence type="ECO:0000256" key="1">
    <source>
        <dbReference type="ARBA" id="ARBA00004953"/>
    </source>
</evidence>
<dbReference type="Gene3D" id="3.30.950.10">
    <property type="entry name" value="Methyltransferase, Cobalt-precorrin-4 Transmethylase, Domain 2"/>
    <property type="match status" value="1"/>
</dbReference>
<dbReference type="AlphaFoldDB" id="A0A9D2PNE8"/>
<dbReference type="InterPro" id="IPR029063">
    <property type="entry name" value="SAM-dependent_MTases_sf"/>
</dbReference>
<evidence type="ECO:0000256" key="2">
    <source>
        <dbReference type="ARBA" id="ARBA00022573"/>
    </source>
</evidence>
<dbReference type="SUPFAM" id="SSF53790">
    <property type="entry name" value="Tetrapyrrole methylase"/>
    <property type="match status" value="1"/>
</dbReference>